<dbReference type="AlphaFoldDB" id="A0A0F8BVJ2"/>
<dbReference type="Proteomes" id="UP000034841">
    <property type="component" value="Unassembled WGS sequence"/>
</dbReference>
<name>A0A0F8BVJ2_CERFI</name>
<dbReference type="PANTHER" id="PTHR41390">
    <property type="entry name" value="CHROMOSOME 7, WHOLE GENOME SHOTGUN SEQUENCE"/>
    <property type="match status" value="1"/>
</dbReference>
<comment type="caution">
    <text evidence="1">The sequence shown here is derived from an EMBL/GenBank/DDBJ whole genome shotgun (WGS) entry which is preliminary data.</text>
</comment>
<dbReference type="EMBL" id="LBBL01000039">
    <property type="protein sequence ID" value="KKF96538.1"/>
    <property type="molecule type" value="Genomic_DNA"/>
</dbReference>
<proteinExistence type="predicted"/>
<sequence length="180" mass="19698">MADSTSQPPRKLAPPRFIPPALSETAYPALKTGSGFVSRNVTVRAWGGDEKLSDTQRVQASGLAGCISGTTGGLMRGPRNILPGAFVFTLGGILGQLGLNKYLRHQAQQPAPGPQEPLTERILSSKWSPFSRLSDEKYIEIMEEKILRAEADIALIDDRISDLRLKIQERDQRASTDINK</sequence>
<protein>
    <submittedName>
        <fullName evidence="1">Uncharacterized protein</fullName>
    </submittedName>
</protein>
<gene>
    <name evidence="1" type="ORF">CFO_g1119</name>
</gene>
<dbReference type="OrthoDB" id="5565730at2759"/>
<evidence type="ECO:0000313" key="2">
    <source>
        <dbReference type="Proteomes" id="UP000034841"/>
    </source>
</evidence>
<dbReference type="PANTHER" id="PTHR41390:SF1">
    <property type="entry name" value="NADH-UBIQUINONE OXIDOREDUCTASE 213 KDA SUBUNIT"/>
    <property type="match status" value="1"/>
</dbReference>
<accession>A0A0F8BVJ2</accession>
<keyword evidence="2" id="KW-1185">Reference proteome</keyword>
<evidence type="ECO:0000313" key="1">
    <source>
        <dbReference type="EMBL" id="KKF96538.1"/>
    </source>
</evidence>
<organism evidence="1 2">
    <name type="scientific">Ceratocystis fimbriata f. sp. platani</name>
    <dbReference type="NCBI Taxonomy" id="88771"/>
    <lineage>
        <taxon>Eukaryota</taxon>
        <taxon>Fungi</taxon>
        <taxon>Dikarya</taxon>
        <taxon>Ascomycota</taxon>
        <taxon>Pezizomycotina</taxon>
        <taxon>Sordariomycetes</taxon>
        <taxon>Hypocreomycetidae</taxon>
        <taxon>Microascales</taxon>
        <taxon>Ceratocystidaceae</taxon>
        <taxon>Ceratocystis</taxon>
    </lineage>
</organism>
<reference evidence="1 2" key="1">
    <citation type="submission" date="2015-04" db="EMBL/GenBank/DDBJ databases">
        <title>Genome sequence of Ceratocystis platani, a major pathogen of plane trees.</title>
        <authorList>
            <person name="Belbahri L."/>
        </authorList>
    </citation>
    <scope>NUCLEOTIDE SEQUENCE [LARGE SCALE GENOMIC DNA]</scope>
    <source>
        <strain evidence="1 2">CFO</strain>
    </source>
</reference>